<evidence type="ECO:0000313" key="3">
    <source>
        <dbReference type="Proteomes" id="UP000642284"/>
    </source>
</evidence>
<evidence type="ECO:0000256" key="1">
    <source>
        <dbReference type="SAM" id="MobiDB-lite"/>
    </source>
</evidence>
<keyword evidence="3" id="KW-1185">Reference proteome</keyword>
<organism evidence="2 3">
    <name type="scientific">Streptomyces polyasparticus</name>
    <dbReference type="NCBI Taxonomy" id="2767826"/>
    <lineage>
        <taxon>Bacteria</taxon>
        <taxon>Bacillati</taxon>
        <taxon>Actinomycetota</taxon>
        <taxon>Actinomycetes</taxon>
        <taxon>Kitasatosporales</taxon>
        <taxon>Streptomycetaceae</taxon>
        <taxon>Streptomyces</taxon>
    </lineage>
</organism>
<accession>A0ABR7SJ44</accession>
<dbReference type="RefSeq" id="WP_187815763.1">
    <property type="nucleotide sequence ID" value="NZ_JACTVJ010000011.1"/>
</dbReference>
<dbReference type="Proteomes" id="UP000642284">
    <property type="component" value="Unassembled WGS sequence"/>
</dbReference>
<protein>
    <submittedName>
        <fullName evidence="2">Uncharacterized protein</fullName>
    </submittedName>
</protein>
<proteinExistence type="predicted"/>
<evidence type="ECO:0000313" key="2">
    <source>
        <dbReference type="EMBL" id="MBC9715294.1"/>
    </source>
</evidence>
<feature type="region of interest" description="Disordered" evidence="1">
    <location>
        <begin position="31"/>
        <end position="88"/>
    </location>
</feature>
<sequence length="88" mass="9855">MRPSGEAPPSPSATPIYDELYAEWRRSFKALPGDHSGEEDLGFTPFGHMQHPLGRHPHHEPPPPTWQHLPQRPGGFPAALPPGPRRER</sequence>
<reference evidence="2 3" key="1">
    <citation type="submission" date="2020-08" db="EMBL/GenBank/DDBJ databases">
        <title>Genemic of Streptomyces polyaspartic.</title>
        <authorList>
            <person name="Liu W."/>
        </authorList>
    </citation>
    <scope>NUCLEOTIDE SEQUENCE [LARGE SCALE GENOMIC DNA]</scope>
    <source>
        <strain evidence="2 3">TRM66268-LWL</strain>
    </source>
</reference>
<feature type="compositionally biased region" description="Pro residues" evidence="1">
    <location>
        <begin position="79"/>
        <end position="88"/>
    </location>
</feature>
<dbReference type="EMBL" id="JACTVJ010000011">
    <property type="protein sequence ID" value="MBC9715294.1"/>
    <property type="molecule type" value="Genomic_DNA"/>
</dbReference>
<comment type="caution">
    <text evidence="2">The sequence shown here is derived from an EMBL/GenBank/DDBJ whole genome shotgun (WGS) entry which is preliminary data.</text>
</comment>
<gene>
    <name evidence="2" type="ORF">H9Y04_22340</name>
</gene>
<name>A0ABR7SJ44_9ACTN</name>